<keyword evidence="3" id="KW-1185">Reference proteome</keyword>
<accession>A0AA36G9Q9</accession>
<sequence length="522" mass="57927">MSQRCVPILLLNMGSEMIYILEQRLKTLQNVGMEKSNKVLQDITFTMLNAKFLDELFKAQDLHSRKTMRHFFEKLAHSSIMRLNESSMDKLYDLITMTVKYQIQTIAMPEQVLTVTINHLDGLRDLMPNDKELMPLLDNAHAMLMSTYRNCHPWEFQMIRCCLLTFFQETRVKVSILLREKKQLESGHFVLNTSGDGQIDIAKDTEPPGTIRYYENGAMVRVTRFPAPDNYNVLPEKENYTLGEMASRSTLLGLNMYRGGGNAIEVKGGGTLSSKQPAASEVLPDGGDLKLLMDMLGPRDGKKSSPGDFDLSLFSDQAEESKFIKESEQNVKRINAALGRKSLKQTMQEMEVKDAPAENSKKKKTRGQEMAEMLDEVASRPETAKKRSSSTKAPKERSVSAARERPASAARASRGNTAENPGSRPITSSKPGTASGRPSSKGGTADRPASKGADRPSSKAGTTAKNAGASRPTTPSKPTPASRATTPARGREPSTKGPDNYQQTRCSCLDLRRQLSWIRRQI</sequence>
<evidence type="ECO:0000313" key="3">
    <source>
        <dbReference type="Proteomes" id="UP001177023"/>
    </source>
</evidence>
<dbReference type="InterPro" id="IPR019332">
    <property type="entry name" value="OSCP1"/>
</dbReference>
<organism evidence="2 3">
    <name type="scientific">Mesorhabditis spiculigera</name>
    <dbReference type="NCBI Taxonomy" id="96644"/>
    <lineage>
        <taxon>Eukaryota</taxon>
        <taxon>Metazoa</taxon>
        <taxon>Ecdysozoa</taxon>
        <taxon>Nematoda</taxon>
        <taxon>Chromadorea</taxon>
        <taxon>Rhabditida</taxon>
        <taxon>Rhabditina</taxon>
        <taxon>Rhabditomorpha</taxon>
        <taxon>Rhabditoidea</taxon>
        <taxon>Rhabditidae</taxon>
        <taxon>Mesorhabditinae</taxon>
        <taxon>Mesorhabditis</taxon>
    </lineage>
</organism>
<feature type="region of interest" description="Disordered" evidence="1">
    <location>
        <begin position="346"/>
        <end position="513"/>
    </location>
</feature>
<protein>
    <recommendedName>
        <fullName evidence="4">OSCP1</fullName>
    </recommendedName>
</protein>
<proteinExistence type="predicted"/>
<feature type="compositionally biased region" description="Basic and acidic residues" evidence="1">
    <location>
        <begin position="350"/>
        <end position="360"/>
    </location>
</feature>
<evidence type="ECO:0000256" key="1">
    <source>
        <dbReference type="SAM" id="MobiDB-lite"/>
    </source>
</evidence>
<dbReference type="GO" id="GO:0005737">
    <property type="term" value="C:cytoplasm"/>
    <property type="evidence" value="ECO:0007669"/>
    <property type="project" value="TreeGrafter"/>
</dbReference>
<feature type="compositionally biased region" description="Basic and acidic residues" evidence="1">
    <location>
        <begin position="393"/>
        <end position="406"/>
    </location>
</feature>
<dbReference type="AlphaFoldDB" id="A0AA36G9Q9"/>
<feature type="compositionally biased region" description="Basic and acidic residues" evidence="1">
    <location>
        <begin position="448"/>
        <end position="457"/>
    </location>
</feature>
<dbReference type="PANTHER" id="PTHR21439:SF0">
    <property type="entry name" value="PROTEIN OSCP1"/>
    <property type="match status" value="1"/>
</dbReference>
<feature type="compositionally biased region" description="Polar residues" evidence="1">
    <location>
        <begin position="459"/>
        <end position="476"/>
    </location>
</feature>
<feature type="non-terminal residue" evidence="2">
    <location>
        <position position="1"/>
    </location>
</feature>
<dbReference type="Proteomes" id="UP001177023">
    <property type="component" value="Unassembled WGS sequence"/>
</dbReference>
<feature type="compositionally biased region" description="Polar residues" evidence="1">
    <location>
        <begin position="415"/>
        <end position="442"/>
    </location>
</feature>
<comment type="caution">
    <text evidence="2">The sequence shown here is derived from an EMBL/GenBank/DDBJ whole genome shotgun (WGS) entry which is preliminary data.</text>
</comment>
<dbReference type="Pfam" id="PF10188">
    <property type="entry name" value="Oscp1"/>
    <property type="match status" value="1"/>
</dbReference>
<gene>
    <name evidence="2" type="ORF">MSPICULIGERA_LOCUS18940</name>
</gene>
<evidence type="ECO:0008006" key="4">
    <source>
        <dbReference type="Google" id="ProtNLM"/>
    </source>
</evidence>
<dbReference type="EMBL" id="CATQJA010002662">
    <property type="protein sequence ID" value="CAJ0580756.1"/>
    <property type="molecule type" value="Genomic_DNA"/>
</dbReference>
<dbReference type="PANTHER" id="PTHR21439">
    <property type="entry name" value="OXIDORED-NITRO DOMAIN-CONTAINING PROTEIN"/>
    <property type="match status" value="1"/>
</dbReference>
<name>A0AA36G9Q9_9BILA</name>
<dbReference type="GO" id="GO:0005886">
    <property type="term" value="C:plasma membrane"/>
    <property type="evidence" value="ECO:0007669"/>
    <property type="project" value="TreeGrafter"/>
</dbReference>
<reference evidence="2" key="1">
    <citation type="submission" date="2023-06" db="EMBL/GenBank/DDBJ databases">
        <authorList>
            <person name="Delattre M."/>
        </authorList>
    </citation>
    <scope>NUCLEOTIDE SEQUENCE</scope>
    <source>
        <strain evidence="2">AF72</strain>
    </source>
</reference>
<evidence type="ECO:0000313" key="2">
    <source>
        <dbReference type="EMBL" id="CAJ0580756.1"/>
    </source>
</evidence>